<protein>
    <recommendedName>
        <fullName evidence="3">Retrotransposon gag domain-containing protein</fullName>
    </recommendedName>
</protein>
<accession>A0AAP0HH36</accession>
<dbReference type="EMBL" id="JBBNAG010000012">
    <property type="protein sequence ID" value="KAK9088168.1"/>
    <property type="molecule type" value="Genomic_DNA"/>
</dbReference>
<comment type="caution">
    <text evidence="1">The sequence shown here is derived from an EMBL/GenBank/DDBJ whole genome shotgun (WGS) entry which is preliminary data.</text>
</comment>
<evidence type="ECO:0008006" key="3">
    <source>
        <dbReference type="Google" id="ProtNLM"/>
    </source>
</evidence>
<dbReference type="PANTHER" id="PTHR34222:SF99">
    <property type="entry name" value="PROTEIN, PUTATIVE-RELATED"/>
    <property type="match status" value="1"/>
</dbReference>
<dbReference type="Proteomes" id="UP001419268">
    <property type="component" value="Unassembled WGS sequence"/>
</dbReference>
<reference evidence="1 2" key="1">
    <citation type="submission" date="2024-01" db="EMBL/GenBank/DDBJ databases">
        <title>Genome assemblies of Stephania.</title>
        <authorList>
            <person name="Yang L."/>
        </authorList>
    </citation>
    <scope>NUCLEOTIDE SEQUENCE [LARGE SCALE GENOMIC DNA]</scope>
    <source>
        <strain evidence="1">JXDWG</strain>
        <tissue evidence="1">Leaf</tissue>
    </source>
</reference>
<evidence type="ECO:0000313" key="1">
    <source>
        <dbReference type="EMBL" id="KAK9088168.1"/>
    </source>
</evidence>
<organism evidence="1 2">
    <name type="scientific">Stephania cephalantha</name>
    <dbReference type="NCBI Taxonomy" id="152367"/>
    <lineage>
        <taxon>Eukaryota</taxon>
        <taxon>Viridiplantae</taxon>
        <taxon>Streptophyta</taxon>
        <taxon>Embryophyta</taxon>
        <taxon>Tracheophyta</taxon>
        <taxon>Spermatophyta</taxon>
        <taxon>Magnoliopsida</taxon>
        <taxon>Ranunculales</taxon>
        <taxon>Menispermaceae</taxon>
        <taxon>Menispermoideae</taxon>
        <taxon>Cissampelideae</taxon>
        <taxon>Stephania</taxon>
    </lineage>
</organism>
<sequence length="251" mass="28849">MIYQLKREIASIAQGDLNVSNYYTKLKKLWDELAYLVPLPSCECGAAKKIAELESTDKLMEFLMGLSDVYDPIRNQILLMDPLPSMNKAYSMVIRVEKQKEVHIVFAPEVDSVMMVRNTGNKNHFKGSFKKQVNKDELYCDHCKMKRHTKETCFKLHGYPDWFTAEKSKKNDKFDKGRRVTGEQNKMANMLESPMDFIDEGCVQYDDLQANIANMIQQGFERIMKGKRVVSSEPMNAVKCGNLWNCGGCTK</sequence>
<dbReference type="PANTHER" id="PTHR34222">
    <property type="entry name" value="GAG_PRE-INTEGRS DOMAIN-CONTAINING PROTEIN"/>
    <property type="match status" value="1"/>
</dbReference>
<proteinExistence type="predicted"/>
<name>A0AAP0HH36_9MAGN</name>
<evidence type="ECO:0000313" key="2">
    <source>
        <dbReference type="Proteomes" id="UP001419268"/>
    </source>
</evidence>
<dbReference type="AlphaFoldDB" id="A0AAP0HH36"/>
<keyword evidence="2" id="KW-1185">Reference proteome</keyword>
<gene>
    <name evidence="1" type="ORF">Scep_027250</name>
</gene>